<dbReference type="OrthoDB" id="332228at2"/>
<name>A0A386HR83_9BACT</name>
<dbReference type="Proteomes" id="UP000266118">
    <property type="component" value="Chromosome"/>
</dbReference>
<organism evidence="1 2">
    <name type="scientific">Arachidicoccus soli</name>
    <dbReference type="NCBI Taxonomy" id="2341117"/>
    <lineage>
        <taxon>Bacteria</taxon>
        <taxon>Pseudomonadati</taxon>
        <taxon>Bacteroidota</taxon>
        <taxon>Chitinophagia</taxon>
        <taxon>Chitinophagales</taxon>
        <taxon>Chitinophagaceae</taxon>
        <taxon>Arachidicoccus</taxon>
    </lineage>
</organism>
<evidence type="ECO:0000313" key="2">
    <source>
        <dbReference type="Proteomes" id="UP000266118"/>
    </source>
</evidence>
<dbReference type="EMBL" id="CP032489">
    <property type="protein sequence ID" value="AYD47794.1"/>
    <property type="molecule type" value="Genomic_DNA"/>
</dbReference>
<gene>
    <name evidence="1" type="ORF">D6B99_09435</name>
</gene>
<protein>
    <submittedName>
        <fullName evidence="1">Uncharacterized protein</fullName>
    </submittedName>
</protein>
<dbReference type="KEGG" id="ark:D6B99_09435"/>
<proteinExistence type="predicted"/>
<keyword evidence="2" id="KW-1185">Reference proteome</keyword>
<dbReference type="NCBIfam" id="NF041374">
    <property type="entry name" value="GDCCVxC"/>
    <property type="match status" value="1"/>
</dbReference>
<accession>A0A386HR83</accession>
<dbReference type="AlphaFoldDB" id="A0A386HR83"/>
<dbReference type="InterPro" id="IPR047677">
    <property type="entry name" value="GDCCVxC"/>
</dbReference>
<reference evidence="1 2" key="1">
    <citation type="submission" date="2018-09" db="EMBL/GenBank/DDBJ databases">
        <title>Arachidicoccus sp. nov., a bacterium isolated from soil.</title>
        <authorList>
            <person name="Weon H.-Y."/>
            <person name="Kwon S.-W."/>
            <person name="Lee S.A."/>
        </authorList>
    </citation>
    <scope>NUCLEOTIDE SEQUENCE [LARGE SCALE GENOMIC DNA]</scope>
    <source>
        <strain evidence="1 2">KIS59-12</strain>
    </source>
</reference>
<evidence type="ECO:0000313" key="1">
    <source>
        <dbReference type="EMBL" id="AYD47794.1"/>
    </source>
</evidence>
<dbReference type="RefSeq" id="WP_119987438.1">
    <property type="nucleotide sequence ID" value="NZ_CP032489.1"/>
</dbReference>
<sequence>MDKVIILQSTITCPNCGHQKEETMPTDACQFFYECENCKTRLKPKHGDCCVYCSYGTVVCPPKQNGNSCC</sequence>